<dbReference type="Proteomes" id="UP001197626">
    <property type="component" value="Chromosome"/>
</dbReference>
<dbReference type="Pfam" id="PF01553">
    <property type="entry name" value="Acyltransferase"/>
    <property type="match status" value="1"/>
</dbReference>
<feature type="domain" description="Phospholipid/glycerol acyltransferase" evidence="3">
    <location>
        <begin position="34"/>
        <end position="155"/>
    </location>
</feature>
<accession>A0ABY3PEA3</accession>
<dbReference type="PANTHER" id="PTHR10434">
    <property type="entry name" value="1-ACYL-SN-GLYCEROL-3-PHOSPHATE ACYLTRANSFERASE"/>
    <property type="match status" value="1"/>
</dbReference>
<proteinExistence type="predicted"/>
<dbReference type="EMBL" id="CP086654">
    <property type="protein sequence ID" value="UEX90623.1"/>
    <property type="molecule type" value="Genomic_DNA"/>
</dbReference>
<keyword evidence="1" id="KW-0808">Transferase</keyword>
<dbReference type="SMART" id="SM00563">
    <property type="entry name" value="PlsC"/>
    <property type="match status" value="1"/>
</dbReference>
<dbReference type="GO" id="GO:0016746">
    <property type="term" value="F:acyltransferase activity"/>
    <property type="evidence" value="ECO:0007669"/>
    <property type="project" value="UniProtKB-KW"/>
</dbReference>
<evidence type="ECO:0000256" key="2">
    <source>
        <dbReference type="ARBA" id="ARBA00023315"/>
    </source>
</evidence>
<dbReference type="SUPFAM" id="SSF69593">
    <property type="entry name" value="Glycerol-3-phosphate (1)-acyltransferase"/>
    <property type="match status" value="1"/>
</dbReference>
<evidence type="ECO:0000313" key="5">
    <source>
        <dbReference type="Proteomes" id="UP001197626"/>
    </source>
</evidence>
<sequence length="208" mass="24364">MRNLLFSLIVRPIVFIVLGLNIRNYERLKSQGPLVVIANHNSHLDTLVLMSLFRGKSFNHVRPVAAGDYFMKNKFLKWFSTKVMNIIPIERKMTRDFTGMFQPILDELDKNGIIILYPEGSRGEPEKLSKYKSGIYYLMRERPEVPIQPIFMHGLGKALPKDSFILVPFFVDIFIGETFKCDQNRKDFMDEVTKRLNILRDEGNFKEW</sequence>
<dbReference type="PANTHER" id="PTHR10434:SF11">
    <property type="entry name" value="1-ACYL-SN-GLYCEROL-3-PHOSPHATE ACYLTRANSFERASE"/>
    <property type="match status" value="1"/>
</dbReference>
<keyword evidence="5" id="KW-1185">Reference proteome</keyword>
<evidence type="ECO:0000256" key="1">
    <source>
        <dbReference type="ARBA" id="ARBA00022679"/>
    </source>
</evidence>
<organism evidence="4 5">
    <name type="scientific">Staphylococcus ratti</name>
    <dbReference type="NCBI Taxonomy" id="2892440"/>
    <lineage>
        <taxon>Bacteria</taxon>
        <taxon>Bacillati</taxon>
        <taxon>Bacillota</taxon>
        <taxon>Bacilli</taxon>
        <taxon>Bacillales</taxon>
        <taxon>Staphylococcaceae</taxon>
        <taxon>Staphylococcus</taxon>
    </lineage>
</organism>
<dbReference type="CDD" id="cd07989">
    <property type="entry name" value="LPLAT_AGPAT-like"/>
    <property type="match status" value="1"/>
</dbReference>
<gene>
    <name evidence="4" type="ORF">LN051_02860</name>
</gene>
<keyword evidence="2 4" id="KW-0012">Acyltransferase</keyword>
<dbReference type="InterPro" id="IPR002123">
    <property type="entry name" value="Plipid/glycerol_acylTrfase"/>
</dbReference>
<evidence type="ECO:0000313" key="4">
    <source>
        <dbReference type="EMBL" id="UEX90623.1"/>
    </source>
</evidence>
<name>A0ABY3PEA3_9STAP</name>
<dbReference type="RefSeq" id="WP_229293104.1">
    <property type="nucleotide sequence ID" value="NZ_CP086654.1"/>
</dbReference>
<evidence type="ECO:0000259" key="3">
    <source>
        <dbReference type="SMART" id="SM00563"/>
    </source>
</evidence>
<protein>
    <submittedName>
        <fullName evidence="4">1-acyl-sn-glycerol-3-phosphate acyltransferase</fullName>
    </submittedName>
</protein>
<reference evidence="4 5" key="1">
    <citation type="journal article" date="2022" name="Pathogens">
        <title>Staphylococcus ratti sp. nov. Isolated from a Lab Rat.</title>
        <authorList>
            <person name="Kovarovic V."/>
            <person name="Sedlacek I."/>
            <person name="Petras P."/>
            <person name="Kralova S."/>
            <person name="Maslanova I."/>
            <person name="Svec P."/>
            <person name="Neumann-Schaal M."/>
            <person name="Botka T."/>
            <person name="Gelbicova T."/>
            <person name="Stankova E."/>
            <person name="Doskar J."/>
            <person name="Pantucek R."/>
        </authorList>
    </citation>
    <scope>NUCLEOTIDE SEQUENCE [LARGE SCALE GENOMIC DNA]</scope>
    <source>
        <strain evidence="4 5">CCM 9025</strain>
    </source>
</reference>